<reference evidence="1 2" key="1">
    <citation type="journal article" date="2021" name="Nat. Commun.">
        <title>Reductive evolution and unique predatory mode in the CPR bacterium Vampirococcus lugosii.</title>
        <authorList>
            <person name="Moreira D."/>
            <person name="Zivanovic Y."/>
            <person name="Lopez-Archilla A.I."/>
            <person name="Iniesto M."/>
            <person name="Lopez-Garcia P."/>
        </authorList>
    </citation>
    <scope>NUCLEOTIDE SEQUENCE [LARGE SCALE GENOMIC DNA]</scope>
    <source>
        <strain evidence="1">Chiprana</strain>
    </source>
</reference>
<comment type="caution">
    <text evidence="1">The sequence shown here is derived from an EMBL/GenBank/DDBJ whole genome shotgun (WGS) entry which is preliminary data.</text>
</comment>
<keyword evidence="2" id="KW-1185">Reference proteome</keyword>
<gene>
    <name evidence="1" type="ORF">VAMP_6856n314</name>
</gene>
<evidence type="ECO:0000313" key="2">
    <source>
        <dbReference type="Proteomes" id="UP000680365"/>
    </source>
</evidence>
<feature type="non-terminal residue" evidence="1">
    <location>
        <position position="1"/>
    </location>
</feature>
<name>A0ABS5QNB2_9BACT</name>
<evidence type="ECO:0000313" key="1">
    <source>
        <dbReference type="EMBL" id="MBS8122454.1"/>
    </source>
</evidence>
<dbReference type="EMBL" id="JAEDAM010000097">
    <property type="protein sequence ID" value="MBS8122454.1"/>
    <property type="molecule type" value="Genomic_DNA"/>
</dbReference>
<dbReference type="Proteomes" id="UP000680365">
    <property type="component" value="Unassembled WGS sequence"/>
</dbReference>
<sequence length="34" mass="4145">IVYGNINDFKNGESKKEDEKWEEEYYSGIFNRNE</sequence>
<proteinExistence type="predicted"/>
<organism evidence="1 2">
    <name type="scientific">Candidatus Vampirococcus lugosii</name>
    <dbReference type="NCBI Taxonomy" id="2789015"/>
    <lineage>
        <taxon>Bacteria</taxon>
        <taxon>Candidatus Absconditibacteriota</taxon>
        <taxon>Vampirococcus</taxon>
    </lineage>
</organism>
<accession>A0ABS5QNB2</accession>
<protein>
    <submittedName>
        <fullName evidence="1">Uncharacterized protein</fullName>
    </submittedName>
</protein>